<proteinExistence type="predicted"/>
<dbReference type="Proteomes" id="UP000292957">
    <property type="component" value="Unassembled WGS sequence"/>
</dbReference>
<dbReference type="EMBL" id="ML143596">
    <property type="protein sequence ID" value="TBU21565.1"/>
    <property type="molecule type" value="Genomic_DNA"/>
</dbReference>
<name>A0A4Q9M457_9APHY</name>
<organism evidence="1">
    <name type="scientific">Dichomitus squalens</name>
    <dbReference type="NCBI Taxonomy" id="114155"/>
    <lineage>
        <taxon>Eukaryota</taxon>
        <taxon>Fungi</taxon>
        <taxon>Dikarya</taxon>
        <taxon>Basidiomycota</taxon>
        <taxon>Agaricomycotina</taxon>
        <taxon>Agaricomycetes</taxon>
        <taxon>Polyporales</taxon>
        <taxon>Polyporaceae</taxon>
        <taxon>Dichomitus</taxon>
    </lineage>
</organism>
<accession>A0A4Q9M457</accession>
<sequence>MSIKAWCHALHCFTEHSVPYNSHSVSECYRQDGAGIDDARRGLGAPTCISKRLILWPCTAVPANPGKHWPALVYCMSKS</sequence>
<dbReference type="AlphaFoldDB" id="A0A4Q9M457"/>
<evidence type="ECO:0000313" key="1">
    <source>
        <dbReference type="EMBL" id="TBU21565.1"/>
    </source>
</evidence>
<protein>
    <submittedName>
        <fullName evidence="1">Uncharacterized protein</fullName>
    </submittedName>
</protein>
<gene>
    <name evidence="1" type="ORF">BD311DRAFT_771961</name>
</gene>
<reference evidence="1" key="1">
    <citation type="submission" date="2019-01" db="EMBL/GenBank/DDBJ databases">
        <title>Draft genome sequences of three monokaryotic isolates of the white-rot basidiomycete fungus Dichomitus squalens.</title>
        <authorList>
            <consortium name="DOE Joint Genome Institute"/>
            <person name="Lopez S.C."/>
            <person name="Andreopoulos B."/>
            <person name="Pangilinan J."/>
            <person name="Lipzen A."/>
            <person name="Riley R."/>
            <person name="Ahrendt S."/>
            <person name="Ng V."/>
            <person name="Barry K."/>
            <person name="Daum C."/>
            <person name="Grigoriev I.V."/>
            <person name="Hilden K.S."/>
            <person name="Makela M.R."/>
            <person name="de Vries R.P."/>
        </authorList>
    </citation>
    <scope>NUCLEOTIDE SEQUENCE [LARGE SCALE GENOMIC DNA]</scope>
    <source>
        <strain evidence="1">OM18370.1</strain>
    </source>
</reference>